<dbReference type="Proteomes" id="UP000692954">
    <property type="component" value="Unassembled WGS sequence"/>
</dbReference>
<keyword evidence="2" id="KW-1185">Reference proteome</keyword>
<dbReference type="OrthoDB" id="292415at2759"/>
<proteinExistence type="predicted"/>
<name>A0A8S1LR29_9CILI</name>
<reference evidence="1" key="1">
    <citation type="submission" date="2021-01" db="EMBL/GenBank/DDBJ databases">
        <authorList>
            <consortium name="Genoscope - CEA"/>
            <person name="William W."/>
        </authorList>
    </citation>
    <scope>NUCLEOTIDE SEQUENCE</scope>
</reference>
<gene>
    <name evidence="1" type="ORF">PSON_ATCC_30995.1.T0200059</name>
</gene>
<comment type="caution">
    <text evidence="1">The sequence shown here is derived from an EMBL/GenBank/DDBJ whole genome shotgun (WGS) entry which is preliminary data.</text>
</comment>
<accession>A0A8S1LR29</accession>
<evidence type="ECO:0000313" key="2">
    <source>
        <dbReference type="Proteomes" id="UP000692954"/>
    </source>
</evidence>
<dbReference type="EMBL" id="CAJJDN010000020">
    <property type="protein sequence ID" value="CAD8065144.1"/>
    <property type="molecule type" value="Genomic_DNA"/>
</dbReference>
<sequence length="350" mass="41175">MYDISNIFKRCIEEKITILTGRSSRADRSQLNSSMIMSRVKTKDYSFQFNESNSLNKYDLELSYQTELEYNPKFLIKNKEKKEILSDCSECYELPKISLLDQQPIKKHSMSNSQHDSSGLTTRRNTYNKYRTFSNRLKAMKVGYLSLDPDSTYTQEIFKLLSNSSVYQEITKPQLVNYLTKQLGCQTSVQRLVNLMQLPYSITQAVFRSFLFQIREMTQLQIIQLVFSCYDTISKTYLNTRDLFELFKSGGAAQKDANIIFKYLRQQAIRNPFELNSRISIQKKARQKPQKQIVITMVKEKARRLSEFHTNKSNYDNNVITETTFLEIYQNTIPEFFKCLVYLLAHYNCD</sequence>
<evidence type="ECO:0000313" key="1">
    <source>
        <dbReference type="EMBL" id="CAD8065144.1"/>
    </source>
</evidence>
<protein>
    <submittedName>
        <fullName evidence="1">Uncharacterized protein</fullName>
    </submittedName>
</protein>
<dbReference type="AlphaFoldDB" id="A0A8S1LR29"/>
<organism evidence="1 2">
    <name type="scientific">Paramecium sonneborni</name>
    <dbReference type="NCBI Taxonomy" id="65129"/>
    <lineage>
        <taxon>Eukaryota</taxon>
        <taxon>Sar</taxon>
        <taxon>Alveolata</taxon>
        <taxon>Ciliophora</taxon>
        <taxon>Intramacronucleata</taxon>
        <taxon>Oligohymenophorea</taxon>
        <taxon>Peniculida</taxon>
        <taxon>Parameciidae</taxon>
        <taxon>Paramecium</taxon>
    </lineage>
</organism>